<keyword evidence="3" id="KW-1185">Reference proteome</keyword>
<feature type="compositionally biased region" description="Polar residues" evidence="1">
    <location>
        <begin position="207"/>
        <end position="218"/>
    </location>
</feature>
<reference evidence="2" key="2">
    <citation type="submission" date="2021-12" db="EMBL/GenBank/DDBJ databases">
        <title>Resequencing data analysis of finger millet.</title>
        <authorList>
            <person name="Hatakeyama M."/>
            <person name="Aluri S."/>
            <person name="Balachadran M.T."/>
            <person name="Sivarajan S.R."/>
            <person name="Poveda L."/>
            <person name="Shimizu-Inatsugi R."/>
            <person name="Schlapbach R."/>
            <person name="Sreeman S.M."/>
            <person name="Shimizu K.K."/>
        </authorList>
    </citation>
    <scope>NUCLEOTIDE SEQUENCE</scope>
</reference>
<proteinExistence type="predicted"/>
<evidence type="ECO:0000313" key="3">
    <source>
        <dbReference type="Proteomes" id="UP001054889"/>
    </source>
</evidence>
<comment type="caution">
    <text evidence="2">The sequence shown here is derived from an EMBL/GenBank/DDBJ whole genome shotgun (WGS) entry which is preliminary data.</text>
</comment>
<protein>
    <submittedName>
        <fullName evidence="2">Uncharacterized protein</fullName>
    </submittedName>
</protein>
<organism evidence="2 3">
    <name type="scientific">Eleusine coracana subsp. coracana</name>
    <dbReference type="NCBI Taxonomy" id="191504"/>
    <lineage>
        <taxon>Eukaryota</taxon>
        <taxon>Viridiplantae</taxon>
        <taxon>Streptophyta</taxon>
        <taxon>Embryophyta</taxon>
        <taxon>Tracheophyta</taxon>
        <taxon>Spermatophyta</taxon>
        <taxon>Magnoliopsida</taxon>
        <taxon>Liliopsida</taxon>
        <taxon>Poales</taxon>
        <taxon>Poaceae</taxon>
        <taxon>PACMAD clade</taxon>
        <taxon>Chloridoideae</taxon>
        <taxon>Cynodonteae</taxon>
        <taxon>Eleusininae</taxon>
        <taxon>Eleusine</taxon>
    </lineage>
</organism>
<accession>A0AAV5EPG5</accession>
<name>A0AAV5EPG5_ELECO</name>
<evidence type="ECO:0000313" key="2">
    <source>
        <dbReference type="EMBL" id="GJN25254.1"/>
    </source>
</evidence>
<feature type="compositionally biased region" description="Pro residues" evidence="1">
    <location>
        <begin position="149"/>
        <end position="162"/>
    </location>
</feature>
<feature type="region of interest" description="Disordered" evidence="1">
    <location>
        <begin position="135"/>
        <end position="218"/>
    </location>
</feature>
<dbReference type="EMBL" id="BQKI01000078">
    <property type="protein sequence ID" value="GJN25254.1"/>
    <property type="molecule type" value="Genomic_DNA"/>
</dbReference>
<dbReference type="AlphaFoldDB" id="A0AAV5EPG5"/>
<feature type="compositionally biased region" description="Low complexity" evidence="1">
    <location>
        <begin position="135"/>
        <end position="148"/>
    </location>
</feature>
<sequence>MASSNAAPISITPATAAPHILLLRGGARHRNAHRFRMAAAASSSSAPSAGGGAGGGSYLDMWRKAVDRERRSAELAYRLQASPAAEAEAPPRGEDVERRTARFEEMLRVPREERDRVQRRQVIDRAAAALAAARAVLKEPPAQSQSPESPSPAPPSPPPTPPRESESASSAAGSGVSSGPRRSDRASRPAVPSPAKSAEGTAPLTGCTLQMSFALNDR</sequence>
<gene>
    <name evidence="2" type="primary">gb13055</name>
    <name evidence="2" type="ORF">PR202_gb13055</name>
</gene>
<reference evidence="2" key="1">
    <citation type="journal article" date="2018" name="DNA Res.">
        <title>Multiple hybrid de novo genome assembly of finger millet, an orphan allotetraploid crop.</title>
        <authorList>
            <person name="Hatakeyama M."/>
            <person name="Aluri S."/>
            <person name="Balachadran M.T."/>
            <person name="Sivarajan S.R."/>
            <person name="Patrignani A."/>
            <person name="Gruter S."/>
            <person name="Poveda L."/>
            <person name="Shimizu-Inatsugi R."/>
            <person name="Baeten J."/>
            <person name="Francoijs K.J."/>
            <person name="Nataraja K.N."/>
            <person name="Reddy Y.A.N."/>
            <person name="Phadnis S."/>
            <person name="Ravikumar R.L."/>
            <person name="Schlapbach R."/>
            <person name="Sreeman S.M."/>
            <person name="Shimizu K.K."/>
        </authorList>
    </citation>
    <scope>NUCLEOTIDE SEQUENCE</scope>
</reference>
<dbReference type="Proteomes" id="UP001054889">
    <property type="component" value="Unassembled WGS sequence"/>
</dbReference>
<feature type="compositionally biased region" description="Low complexity" evidence="1">
    <location>
        <begin position="167"/>
        <end position="180"/>
    </location>
</feature>
<evidence type="ECO:0000256" key="1">
    <source>
        <dbReference type="SAM" id="MobiDB-lite"/>
    </source>
</evidence>